<protein>
    <submittedName>
        <fullName evidence="1">Uncharacterized protein</fullName>
    </submittedName>
</protein>
<organism evidence="1 2">
    <name type="scientific">Labilithrix luteola</name>
    <dbReference type="NCBI Taxonomy" id="1391654"/>
    <lineage>
        <taxon>Bacteria</taxon>
        <taxon>Pseudomonadati</taxon>
        <taxon>Myxococcota</taxon>
        <taxon>Polyangia</taxon>
        <taxon>Polyangiales</taxon>
        <taxon>Labilitrichaceae</taxon>
        <taxon>Labilithrix</taxon>
    </lineage>
</organism>
<reference evidence="1 2" key="1">
    <citation type="submission" date="2015-08" db="EMBL/GenBank/DDBJ databases">
        <authorList>
            <person name="Babu N.S."/>
            <person name="Beckwith C.J."/>
            <person name="Beseler K.G."/>
            <person name="Brison A."/>
            <person name="Carone J.V."/>
            <person name="Caskin T.P."/>
            <person name="Diamond M."/>
            <person name="Durham M.E."/>
            <person name="Foxe J.M."/>
            <person name="Go M."/>
            <person name="Henderson B.A."/>
            <person name="Jones I.B."/>
            <person name="McGettigan J.A."/>
            <person name="Micheletti S.J."/>
            <person name="Nasrallah M.E."/>
            <person name="Ortiz D."/>
            <person name="Piller C.R."/>
            <person name="Privatt S.R."/>
            <person name="Schneider S.L."/>
            <person name="Sharp S."/>
            <person name="Smith T.C."/>
            <person name="Stanton J.D."/>
            <person name="Ullery H.E."/>
            <person name="Wilson R.J."/>
            <person name="Serrano M.G."/>
            <person name="Buck G."/>
            <person name="Lee V."/>
            <person name="Wang Y."/>
            <person name="Carvalho R."/>
            <person name="Voegtly L."/>
            <person name="Shi R."/>
            <person name="Duckworth R."/>
            <person name="Johnson A."/>
            <person name="Loviza R."/>
            <person name="Walstead R."/>
            <person name="Shah Z."/>
            <person name="Kiflezghi M."/>
            <person name="Wade K."/>
            <person name="Ball S.L."/>
            <person name="Bradley K.W."/>
            <person name="Asai D.J."/>
            <person name="Bowman C.A."/>
            <person name="Russell D.A."/>
            <person name="Pope W.H."/>
            <person name="Jacobs-Sera D."/>
            <person name="Hendrix R.W."/>
            <person name="Hatfull G.F."/>
        </authorList>
    </citation>
    <scope>NUCLEOTIDE SEQUENCE [LARGE SCALE GENOMIC DNA]</scope>
    <source>
        <strain evidence="1 2">DSM 27648</strain>
    </source>
</reference>
<keyword evidence="2" id="KW-1185">Reference proteome</keyword>
<dbReference type="Proteomes" id="UP000064967">
    <property type="component" value="Chromosome"/>
</dbReference>
<evidence type="ECO:0000313" key="2">
    <source>
        <dbReference type="Proteomes" id="UP000064967"/>
    </source>
</evidence>
<gene>
    <name evidence="1" type="ORF">AKJ09_01096</name>
</gene>
<dbReference type="EMBL" id="CP012333">
    <property type="protein sequence ID" value="AKU94432.1"/>
    <property type="molecule type" value="Genomic_DNA"/>
</dbReference>
<dbReference type="AlphaFoldDB" id="A0A0K1PLN5"/>
<proteinExistence type="predicted"/>
<sequence length="60" mass="6188">MGGALDVTRVTDTVDVLNELGTVDMIDMLDVFGGADQAMGRVFEICAPQATTFGPSSGPP</sequence>
<name>A0A0K1PLN5_9BACT</name>
<dbReference type="KEGG" id="llu:AKJ09_01096"/>
<accession>A0A0K1PLN5</accession>
<evidence type="ECO:0000313" key="1">
    <source>
        <dbReference type="EMBL" id="AKU94432.1"/>
    </source>
</evidence>
<dbReference type="STRING" id="1391654.AKJ09_01096"/>